<dbReference type="PANTHER" id="PTHR43406:SF1">
    <property type="entry name" value="TRYPTOPHAN SYNTHASE ALPHA CHAIN, CHLOROPLASTIC"/>
    <property type="match status" value="1"/>
</dbReference>
<comment type="subunit">
    <text evidence="2 8">Tetramer of two alpha and two beta chains.</text>
</comment>
<dbReference type="Gene3D" id="3.20.20.70">
    <property type="entry name" value="Aldolase class I"/>
    <property type="match status" value="1"/>
</dbReference>
<keyword evidence="3 8" id="KW-0028">Amino-acid biosynthesis</keyword>
<keyword evidence="11" id="KW-1185">Reference proteome</keyword>
<keyword evidence="4 8" id="KW-0822">Tryptophan biosynthesis</keyword>
<dbReference type="EC" id="4.2.1.20" evidence="8"/>
<evidence type="ECO:0000313" key="10">
    <source>
        <dbReference type="EMBL" id="UPM54101.1"/>
    </source>
</evidence>
<accession>A0ABY4JJS4</accession>
<dbReference type="InterPro" id="IPR002028">
    <property type="entry name" value="Trp_synthase_suA"/>
</dbReference>
<dbReference type="InterPro" id="IPR011060">
    <property type="entry name" value="RibuloseP-bd_barrel"/>
</dbReference>
<evidence type="ECO:0000256" key="2">
    <source>
        <dbReference type="ARBA" id="ARBA00011270"/>
    </source>
</evidence>
<dbReference type="Pfam" id="PF00290">
    <property type="entry name" value="Trp_syntA"/>
    <property type="match status" value="1"/>
</dbReference>
<name>A0ABY4JJS4_9BACI</name>
<keyword evidence="6 8" id="KW-0456">Lyase</keyword>
<evidence type="ECO:0000256" key="7">
    <source>
        <dbReference type="ARBA" id="ARBA00049047"/>
    </source>
</evidence>
<dbReference type="EMBL" id="CP096034">
    <property type="protein sequence ID" value="UPM54101.1"/>
    <property type="molecule type" value="Genomic_DNA"/>
</dbReference>
<gene>
    <name evidence="8 10" type="primary">trpA</name>
    <name evidence="10" type="ORF">MY490_20540</name>
</gene>
<comment type="catalytic activity">
    <reaction evidence="7 8">
        <text>(1S,2R)-1-C-(indol-3-yl)glycerol 3-phosphate + L-serine = D-glyceraldehyde 3-phosphate + L-tryptophan + H2O</text>
        <dbReference type="Rhea" id="RHEA:10532"/>
        <dbReference type="ChEBI" id="CHEBI:15377"/>
        <dbReference type="ChEBI" id="CHEBI:33384"/>
        <dbReference type="ChEBI" id="CHEBI:57912"/>
        <dbReference type="ChEBI" id="CHEBI:58866"/>
        <dbReference type="ChEBI" id="CHEBI:59776"/>
        <dbReference type="EC" id="4.2.1.20"/>
    </reaction>
</comment>
<evidence type="ECO:0000313" key="11">
    <source>
        <dbReference type="Proteomes" id="UP000830639"/>
    </source>
</evidence>
<dbReference type="GO" id="GO:0004834">
    <property type="term" value="F:tryptophan synthase activity"/>
    <property type="evidence" value="ECO:0007669"/>
    <property type="project" value="UniProtKB-EC"/>
</dbReference>
<protein>
    <recommendedName>
        <fullName evidence="8">Tryptophan synthase alpha chain</fullName>
        <ecNumber evidence="8">4.2.1.20</ecNumber>
    </recommendedName>
</protein>
<evidence type="ECO:0000256" key="5">
    <source>
        <dbReference type="ARBA" id="ARBA00023141"/>
    </source>
</evidence>
<evidence type="ECO:0000256" key="4">
    <source>
        <dbReference type="ARBA" id="ARBA00022822"/>
    </source>
</evidence>
<dbReference type="CDD" id="cd04724">
    <property type="entry name" value="Tryptophan_synthase_alpha"/>
    <property type="match status" value="1"/>
</dbReference>
<reference evidence="10 11" key="1">
    <citation type="submission" date="2022-04" db="EMBL/GenBank/DDBJ databases">
        <title>Mechanism of arsenic methylation and mitigation arsenic toxicity by Bacillus sp. LH14 from an Arsenic-Contaminated Paddy Soil.</title>
        <authorList>
            <person name="Wang D."/>
        </authorList>
    </citation>
    <scope>NUCLEOTIDE SEQUENCE [LARGE SCALE GENOMIC DNA]</scope>
    <source>
        <strain evidence="10 11">LH14</strain>
    </source>
</reference>
<comment type="similarity">
    <text evidence="8 9">Belongs to the TrpA family.</text>
</comment>
<feature type="active site" description="Proton acceptor" evidence="8">
    <location>
        <position position="51"/>
    </location>
</feature>
<dbReference type="NCBIfam" id="TIGR00262">
    <property type="entry name" value="trpA"/>
    <property type="match status" value="1"/>
</dbReference>
<dbReference type="PROSITE" id="PS00167">
    <property type="entry name" value="TRP_SYNTHASE_ALPHA"/>
    <property type="match status" value="1"/>
</dbReference>
<evidence type="ECO:0000256" key="8">
    <source>
        <dbReference type="HAMAP-Rule" id="MF_00131"/>
    </source>
</evidence>
<sequence length="263" mass="28852">MMLNRIEFQFSERLKKGEKLFIPYVMAGDGGLEVLGGRLALLEKFGASAIEIGIPFSDPVADGPIIQKAGIRSLQAGTTLKAVIEKIKEVRKLISVPLIVMTYMNPILAYGIDRFVSELHQAGVDGCIIPDLPIEEEEIIIHQLEESGIELIRLVTMATPKDRIIKIAEKGRGFLYTVTVKGITGVRNELDDSLSSFLKSVKEISNKPVIAGFGVSTPEQVKELSQDCDGVIVGSKIVDLFNQNKINEIKLLMESSLVSEEVI</sequence>
<dbReference type="Proteomes" id="UP000830639">
    <property type="component" value="Chromosome"/>
</dbReference>
<evidence type="ECO:0000256" key="3">
    <source>
        <dbReference type="ARBA" id="ARBA00022605"/>
    </source>
</evidence>
<comment type="pathway">
    <text evidence="1 8">Amino-acid biosynthesis; L-tryptophan biosynthesis; L-tryptophan from chorismate: step 5/5.</text>
</comment>
<dbReference type="InterPro" id="IPR013785">
    <property type="entry name" value="Aldolase_TIM"/>
</dbReference>
<dbReference type="InterPro" id="IPR018204">
    <property type="entry name" value="Trp_synthase_alpha_AS"/>
</dbReference>
<evidence type="ECO:0000256" key="1">
    <source>
        <dbReference type="ARBA" id="ARBA00004733"/>
    </source>
</evidence>
<keyword evidence="5 8" id="KW-0057">Aromatic amino acid biosynthesis</keyword>
<dbReference type="SUPFAM" id="SSF51366">
    <property type="entry name" value="Ribulose-phoshate binding barrel"/>
    <property type="match status" value="1"/>
</dbReference>
<proteinExistence type="inferred from homology"/>
<dbReference type="PANTHER" id="PTHR43406">
    <property type="entry name" value="TRYPTOPHAN SYNTHASE, ALPHA CHAIN"/>
    <property type="match status" value="1"/>
</dbReference>
<organism evidence="10 11">
    <name type="scientific">Gottfriedia acidiceleris</name>
    <dbReference type="NCBI Taxonomy" id="371036"/>
    <lineage>
        <taxon>Bacteria</taxon>
        <taxon>Bacillati</taxon>
        <taxon>Bacillota</taxon>
        <taxon>Bacilli</taxon>
        <taxon>Bacillales</taxon>
        <taxon>Bacillaceae</taxon>
        <taxon>Gottfriedia</taxon>
    </lineage>
</organism>
<evidence type="ECO:0000256" key="6">
    <source>
        <dbReference type="ARBA" id="ARBA00023239"/>
    </source>
</evidence>
<evidence type="ECO:0000256" key="9">
    <source>
        <dbReference type="RuleBase" id="RU003662"/>
    </source>
</evidence>
<comment type="function">
    <text evidence="8">The alpha subunit is responsible for the aldol cleavage of indoleglycerol phosphate to indole and glyceraldehyde 3-phosphate.</text>
</comment>
<feature type="active site" description="Proton acceptor" evidence="8">
    <location>
        <position position="62"/>
    </location>
</feature>
<dbReference type="HAMAP" id="MF_00131">
    <property type="entry name" value="Trp_synth_alpha"/>
    <property type="match status" value="1"/>
</dbReference>